<evidence type="ECO:0000313" key="4">
    <source>
        <dbReference type="RefSeq" id="XP_028968224.1"/>
    </source>
</evidence>
<proteinExistence type="predicted"/>
<dbReference type="GO" id="GO:0000159">
    <property type="term" value="C:protein phosphatase type 2A complex"/>
    <property type="evidence" value="ECO:0007669"/>
    <property type="project" value="TreeGrafter"/>
</dbReference>
<dbReference type="GO" id="GO:0005829">
    <property type="term" value="C:cytosol"/>
    <property type="evidence" value="ECO:0007669"/>
    <property type="project" value="TreeGrafter"/>
</dbReference>
<dbReference type="GeneID" id="100904286"/>
<sequence length="597" mass="67136">MAALAKLAKEVGEHQLDEIDKRILELRKLPDLAIELGPEKTRKKLLPQKTMSMEQENERVVREYAKLLSQMVEEVGGEAFIDCLFDQLKAIINMAFMTISSEDREQVASAIITLSEMLKKEEVDRLLMPLVEELAQDYFLKKCLCAPLLPTAYKRSSRPSKAYNLFLELCNDSADVVVQAASTVLPAMIELLEKVDVDLQEVVKKLAIEASIQSTRMNAVLALVDLIPKISDEQKDNLIQNVLRTIIHDKSDEVRVLLASKIPSIQANVGYPLMKGLVKFVVGHIEKGGTRVKVKAVENLPEFMRGFPADDIPGLVGRLRNLKELVNSGEKPEKTEDIRIALARTVTQLASIVPLDIYQDEYVPLIEELLLDESPKVREALVSNIKPVVQLIGQEKFVNTFQELVSEMASHANWRVRLSALNAMAIMRFPPDTVAALITSLMKDECFELRSLAAAHVREIFLKYSAEAWLLEKVLQLIQELSYSIDKVGFRVTAAKAVEAVSQATSAERIDQFVFPVLERLSRDKLPAVRLNVARCYASMLINDQNLDEDKKFVASDKLRALSKDTDFDVKRVASRSIYHLIGRNMQSFTDTMSSLN</sequence>
<feature type="repeat" description="HEAT" evidence="2">
    <location>
        <begin position="362"/>
        <end position="400"/>
    </location>
</feature>
<evidence type="ECO:0000256" key="2">
    <source>
        <dbReference type="PROSITE-ProRule" id="PRU00103"/>
    </source>
</evidence>
<keyword evidence="3" id="KW-1185">Reference proteome</keyword>
<gene>
    <name evidence="4" type="primary">LOC100904286</name>
</gene>
<protein>
    <submittedName>
        <fullName evidence="4">Serine/threonine-protein phosphatase 2A 65 kDa regulatory subunit A alpha isoform-like</fullName>
    </submittedName>
</protein>
<dbReference type="PANTHER" id="PTHR10648:SF4">
    <property type="entry name" value="PROTEIN PHOSPHATASE 2 (FORMERLY 2A), REGULATORY SUBUNIT A, BETA ISOFORM-RELATED"/>
    <property type="match status" value="1"/>
</dbReference>
<dbReference type="KEGG" id="goe:100904286"/>
<dbReference type="AlphaFoldDB" id="A0AAJ7SGI3"/>
<dbReference type="PANTHER" id="PTHR10648">
    <property type="entry name" value="SERINE/THREONINE-PROTEIN PHOSPHATASE PP2A 65 KDA REGULATORY SUBUNIT"/>
    <property type="match status" value="1"/>
</dbReference>
<name>A0AAJ7SGI3_9ACAR</name>
<evidence type="ECO:0000256" key="1">
    <source>
        <dbReference type="ARBA" id="ARBA00022737"/>
    </source>
</evidence>
<dbReference type="InterPro" id="IPR021133">
    <property type="entry name" value="HEAT_type_2"/>
</dbReference>
<dbReference type="SUPFAM" id="SSF48371">
    <property type="entry name" value="ARM repeat"/>
    <property type="match status" value="1"/>
</dbReference>
<organism evidence="3 4">
    <name type="scientific">Galendromus occidentalis</name>
    <name type="common">western predatory mite</name>
    <dbReference type="NCBI Taxonomy" id="34638"/>
    <lineage>
        <taxon>Eukaryota</taxon>
        <taxon>Metazoa</taxon>
        <taxon>Ecdysozoa</taxon>
        <taxon>Arthropoda</taxon>
        <taxon>Chelicerata</taxon>
        <taxon>Arachnida</taxon>
        <taxon>Acari</taxon>
        <taxon>Parasitiformes</taxon>
        <taxon>Mesostigmata</taxon>
        <taxon>Gamasina</taxon>
        <taxon>Phytoseioidea</taxon>
        <taxon>Phytoseiidae</taxon>
        <taxon>Typhlodrominae</taxon>
        <taxon>Galendromus</taxon>
    </lineage>
</organism>
<dbReference type="GO" id="GO:0005634">
    <property type="term" value="C:nucleus"/>
    <property type="evidence" value="ECO:0007669"/>
    <property type="project" value="TreeGrafter"/>
</dbReference>
<dbReference type="Proteomes" id="UP000694867">
    <property type="component" value="Unplaced"/>
</dbReference>
<reference evidence="4" key="1">
    <citation type="submission" date="2025-08" db="UniProtKB">
        <authorList>
            <consortium name="RefSeq"/>
        </authorList>
    </citation>
    <scope>IDENTIFICATION</scope>
</reference>
<dbReference type="Gene3D" id="1.25.10.10">
    <property type="entry name" value="Leucine-rich Repeat Variant"/>
    <property type="match status" value="1"/>
</dbReference>
<dbReference type="RefSeq" id="XP_028968224.1">
    <property type="nucleotide sequence ID" value="XM_029112391.1"/>
</dbReference>
<dbReference type="InterPro" id="IPR011989">
    <property type="entry name" value="ARM-like"/>
</dbReference>
<accession>A0AAJ7SGI3</accession>
<dbReference type="InterPro" id="IPR016024">
    <property type="entry name" value="ARM-type_fold"/>
</dbReference>
<dbReference type="PROSITE" id="PS50077">
    <property type="entry name" value="HEAT_REPEAT"/>
    <property type="match status" value="1"/>
</dbReference>
<keyword evidence="1" id="KW-0677">Repeat</keyword>
<dbReference type="GO" id="GO:0019888">
    <property type="term" value="F:protein phosphatase regulator activity"/>
    <property type="evidence" value="ECO:0007669"/>
    <property type="project" value="TreeGrafter"/>
</dbReference>
<evidence type="ECO:0000313" key="3">
    <source>
        <dbReference type="Proteomes" id="UP000694867"/>
    </source>
</evidence>
<dbReference type="InterPro" id="IPR051023">
    <property type="entry name" value="PP2A_Regulatory_Subunit_A"/>
</dbReference>